<comment type="caution">
    <text evidence="4">The sequence shown here is derived from an EMBL/GenBank/DDBJ whole genome shotgun (WGS) entry which is preliminary data.</text>
</comment>
<accession>A0A841TSL8</accession>
<organism evidence="4 5">
    <name type="scientific">Cohnella xylanilytica</name>
    <dbReference type="NCBI Taxonomy" id="557555"/>
    <lineage>
        <taxon>Bacteria</taxon>
        <taxon>Bacillati</taxon>
        <taxon>Bacillota</taxon>
        <taxon>Bacilli</taxon>
        <taxon>Bacillales</taxon>
        <taxon>Paenibacillaceae</taxon>
        <taxon>Cohnella</taxon>
    </lineage>
</organism>
<sequence>MQCIRVTTSEQLAEARRVRKSVFVEEQGVDESLEWDEYDVSPEACRHFVVVDDGRTIATGRWKEYEPGIAKFQRIAVLSEYRGRSVGRLLMEGMEADARARGCKGVVLDAQVTAEPFYLRLGYATHSPDTFLDAGIPHVRMGKNWD</sequence>
<keyword evidence="1 4" id="KW-0808">Transferase</keyword>
<evidence type="ECO:0000256" key="1">
    <source>
        <dbReference type="ARBA" id="ARBA00022679"/>
    </source>
</evidence>
<dbReference type="SUPFAM" id="SSF55729">
    <property type="entry name" value="Acyl-CoA N-acyltransferases (Nat)"/>
    <property type="match status" value="1"/>
</dbReference>
<name>A0A841TSL8_9BACL</name>
<keyword evidence="5" id="KW-1185">Reference proteome</keyword>
<dbReference type="Gene3D" id="3.40.630.30">
    <property type="match status" value="1"/>
</dbReference>
<dbReference type="InterPro" id="IPR000182">
    <property type="entry name" value="GNAT_dom"/>
</dbReference>
<protein>
    <submittedName>
        <fullName evidence="4">GNAT family N-acetyltransferase</fullName>
    </submittedName>
</protein>
<dbReference type="InterPro" id="IPR050832">
    <property type="entry name" value="Bact_Acetyltransf"/>
</dbReference>
<dbReference type="GO" id="GO:0016747">
    <property type="term" value="F:acyltransferase activity, transferring groups other than amino-acyl groups"/>
    <property type="evidence" value="ECO:0007669"/>
    <property type="project" value="InterPro"/>
</dbReference>
<evidence type="ECO:0000256" key="2">
    <source>
        <dbReference type="ARBA" id="ARBA00023315"/>
    </source>
</evidence>
<evidence type="ECO:0000259" key="3">
    <source>
        <dbReference type="PROSITE" id="PS51186"/>
    </source>
</evidence>
<reference evidence="4 5" key="1">
    <citation type="submission" date="2020-08" db="EMBL/GenBank/DDBJ databases">
        <title>Cohnella phylogeny.</title>
        <authorList>
            <person name="Dunlap C."/>
        </authorList>
    </citation>
    <scope>NUCLEOTIDE SEQUENCE [LARGE SCALE GENOMIC DNA]</scope>
    <source>
        <strain evidence="4 5">DSM 25239</strain>
    </source>
</reference>
<evidence type="ECO:0000313" key="4">
    <source>
        <dbReference type="EMBL" id="MBB6691165.1"/>
    </source>
</evidence>
<dbReference type="Proteomes" id="UP000553776">
    <property type="component" value="Unassembled WGS sequence"/>
</dbReference>
<evidence type="ECO:0000313" key="5">
    <source>
        <dbReference type="Proteomes" id="UP000553776"/>
    </source>
</evidence>
<dbReference type="Pfam" id="PF13673">
    <property type="entry name" value="Acetyltransf_10"/>
    <property type="match status" value="1"/>
</dbReference>
<dbReference type="PROSITE" id="PS51186">
    <property type="entry name" value="GNAT"/>
    <property type="match status" value="1"/>
</dbReference>
<dbReference type="PANTHER" id="PTHR43877">
    <property type="entry name" value="AMINOALKYLPHOSPHONATE N-ACETYLTRANSFERASE-RELATED-RELATED"/>
    <property type="match status" value="1"/>
</dbReference>
<dbReference type="RefSeq" id="WP_185135165.1">
    <property type="nucleotide sequence ID" value="NZ_BORM01000005.1"/>
</dbReference>
<gene>
    <name evidence="4" type="ORF">H7B90_07080</name>
</gene>
<dbReference type="InterPro" id="IPR016181">
    <property type="entry name" value="Acyl_CoA_acyltransferase"/>
</dbReference>
<feature type="domain" description="N-acetyltransferase" evidence="3">
    <location>
        <begin position="2"/>
        <end position="146"/>
    </location>
</feature>
<dbReference type="AlphaFoldDB" id="A0A841TSL8"/>
<proteinExistence type="predicted"/>
<keyword evidence="2" id="KW-0012">Acyltransferase</keyword>
<dbReference type="CDD" id="cd04301">
    <property type="entry name" value="NAT_SF"/>
    <property type="match status" value="1"/>
</dbReference>
<dbReference type="EMBL" id="JACJVR010000022">
    <property type="protein sequence ID" value="MBB6691165.1"/>
    <property type="molecule type" value="Genomic_DNA"/>
</dbReference>